<dbReference type="SMART" id="SM00421">
    <property type="entry name" value="HTH_LUXR"/>
    <property type="match status" value="1"/>
</dbReference>
<dbReference type="GO" id="GO:0003677">
    <property type="term" value="F:DNA binding"/>
    <property type="evidence" value="ECO:0007669"/>
    <property type="project" value="InterPro"/>
</dbReference>
<dbReference type="AlphaFoldDB" id="A0A975S7A0"/>
<feature type="domain" description="HTH luxR-type" evidence="1">
    <location>
        <begin position="790"/>
        <end position="854"/>
    </location>
</feature>
<dbReference type="SUPFAM" id="SSF46894">
    <property type="entry name" value="C-terminal effector domain of the bipartite response regulators"/>
    <property type="match status" value="1"/>
</dbReference>
<dbReference type="Pfam" id="PF13401">
    <property type="entry name" value="AAA_22"/>
    <property type="match status" value="1"/>
</dbReference>
<gene>
    <name evidence="2" type="ORF">KG104_05045</name>
</gene>
<protein>
    <submittedName>
        <fullName evidence="2">Helix-turn-helix transcriptional regulator</fullName>
    </submittedName>
</protein>
<evidence type="ECO:0000313" key="3">
    <source>
        <dbReference type="Proteomes" id="UP000680588"/>
    </source>
</evidence>
<accession>A0A975S7A0</accession>
<dbReference type="SUPFAM" id="SSF52540">
    <property type="entry name" value="P-loop containing nucleoside triphosphate hydrolases"/>
    <property type="match status" value="1"/>
</dbReference>
<dbReference type="GO" id="GO:0016887">
    <property type="term" value="F:ATP hydrolysis activity"/>
    <property type="evidence" value="ECO:0007669"/>
    <property type="project" value="InterPro"/>
</dbReference>
<dbReference type="Pfam" id="PF00196">
    <property type="entry name" value="GerE"/>
    <property type="match status" value="1"/>
</dbReference>
<keyword evidence="3" id="KW-1185">Reference proteome</keyword>
<dbReference type="Gene3D" id="3.40.50.300">
    <property type="entry name" value="P-loop containing nucleotide triphosphate hydrolases"/>
    <property type="match status" value="1"/>
</dbReference>
<evidence type="ECO:0000259" key="1">
    <source>
        <dbReference type="PROSITE" id="PS50043"/>
    </source>
</evidence>
<dbReference type="InterPro" id="IPR036388">
    <property type="entry name" value="WH-like_DNA-bd_sf"/>
</dbReference>
<dbReference type="EMBL" id="CP076456">
    <property type="protein sequence ID" value="QWQ37137.1"/>
    <property type="molecule type" value="Genomic_DNA"/>
</dbReference>
<evidence type="ECO:0000313" key="2">
    <source>
        <dbReference type="EMBL" id="QWQ37137.1"/>
    </source>
</evidence>
<dbReference type="InterPro" id="IPR049945">
    <property type="entry name" value="AAA_22"/>
</dbReference>
<dbReference type="Proteomes" id="UP000680588">
    <property type="component" value="Chromosome"/>
</dbReference>
<dbReference type="InterPro" id="IPR027417">
    <property type="entry name" value="P-loop_NTPase"/>
</dbReference>
<name>A0A975S7A0_9MICC</name>
<dbReference type="Gene3D" id="1.10.10.10">
    <property type="entry name" value="Winged helix-like DNA-binding domain superfamily/Winged helix DNA-binding domain"/>
    <property type="match status" value="1"/>
</dbReference>
<reference evidence="2" key="1">
    <citation type="submission" date="2021-06" db="EMBL/GenBank/DDBJ databases">
        <title>Novel species in genus Arthrobacter.</title>
        <authorList>
            <person name="Zhang G."/>
        </authorList>
    </citation>
    <scope>NUCLEOTIDE SEQUENCE</scope>
    <source>
        <strain evidence="2">Zg-ZUI122</strain>
    </source>
</reference>
<dbReference type="PROSITE" id="PS50043">
    <property type="entry name" value="HTH_LUXR_2"/>
    <property type="match status" value="1"/>
</dbReference>
<dbReference type="InterPro" id="IPR000792">
    <property type="entry name" value="Tscrpt_reg_LuxR_C"/>
</dbReference>
<dbReference type="KEGG" id="asun:KG104_05045"/>
<organism evidence="2 3">
    <name type="scientific">Arthrobacter sunyaminii</name>
    <dbReference type="NCBI Taxonomy" id="2816859"/>
    <lineage>
        <taxon>Bacteria</taxon>
        <taxon>Bacillati</taxon>
        <taxon>Actinomycetota</taxon>
        <taxon>Actinomycetes</taxon>
        <taxon>Micrococcales</taxon>
        <taxon>Micrococcaceae</taxon>
        <taxon>Arthrobacter</taxon>
    </lineage>
</organism>
<sequence>MLAEALQAGHGGAVVVGPVGIGKTVLVHAAAADPAFYSVTIRGSRESGKTPFGALAWLISDLPDGLGSRPAHLLQELEQLLLKRAAGKRILLLLDGVEHLDELTAMVVSQLVRRSVVTVLATAESLFRSAAEFQALWTEGLLLRVDLAPFDLDDTRELMQAILRGPVSSAAARALQRHTGGNPHLITLLTREQTDEGVLKEQNDVWVLAEPLVSSGQVAEVMTVRLKRRPPAERSVIQLLALSGELPLSVVLQLVPAETVDTLEEERLLEVTASGTIRLGPETSAEAIAASIPPGRSRELWEEVSAILDPALLPSSALPGFCRWTLACDGTLDPQSAQRAASLATASGNFGQALQFVQSVEAGQRTQAMVVEEVRALTAQGEYSDALESLQRLVGAEGPADVDSWADLLRHQVLLLRLLGRGNPVEVLEKARAAVLPDEPEPVRRKREALLLMVRGALAIDSGCLADVPPELADIRSDPALPPVVRAGAGALQAQFLALSGRAGQAMTLLDAVMEDVRGVSIPSILDTVHVRVFQALTAAGEYARAAALTNELVDGRSPRAFCCNSGEIASGMVHALSGRADKALRSLASAMSQLQLRDSIDLLPTAQSLAAYAHLLLENTDEAARLSENSAGYRWRPTAQLESVAQLLRVQVVLAGEPQRLCVELRSMARRCLDQSMVAPALECLAAATRYGDAKAAIELAEAAAQASGRWARALYCFGAGMDGNDPALLVEAAETALELGNVLLANTAARSALRLLDGRSDSADRVHARDALRLEHLSFRELRASNTITERMKTLTPFEAEIALRAAGEATRAEISGALKLSPRTIDWHLGKIFDKLHVSGRSELGEVLGQR</sequence>
<dbReference type="GO" id="GO:0006355">
    <property type="term" value="P:regulation of DNA-templated transcription"/>
    <property type="evidence" value="ECO:0007669"/>
    <property type="project" value="InterPro"/>
</dbReference>
<proteinExistence type="predicted"/>
<dbReference type="InterPro" id="IPR016032">
    <property type="entry name" value="Sig_transdc_resp-reg_C-effctor"/>
</dbReference>